<accession>A0A0M1P711</accession>
<reference evidence="4" key="1">
    <citation type="submission" date="2015-08" db="EMBL/GenBank/DDBJ databases">
        <title>Genome sequencing project for genomic taxonomy and phylogenomics of Bacillus-like bacteria.</title>
        <authorList>
            <person name="Liu B."/>
            <person name="Wang J."/>
            <person name="Zhu Y."/>
            <person name="Liu G."/>
            <person name="Chen Q."/>
            <person name="Chen Z."/>
            <person name="Lan J."/>
            <person name="Che J."/>
            <person name="Ge C."/>
            <person name="Shi H."/>
            <person name="Pan Z."/>
            <person name="Liu X."/>
        </authorList>
    </citation>
    <scope>NUCLEOTIDE SEQUENCE [LARGE SCALE GENOMIC DNA]</scope>
    <source>
        <strain evidence="4">FJAT-22460</strain>
    </source>
</reference>
<protein>
    <recommendedName>
        <fullName evidence="2">YCII-related domain-containing protein</fullName>
    </recommendedName>
</protein>
<dbReference type="Pfam" id="PF03795">
    <property type="entry name" value="YCII"/>
    <property type="match status" value="1"/>
</dbReference>
<dbReference type="PATRIC" id="fig|1705565.3.peg.4999"/>
<evidence type="ECO:0000313" key="4">
    <source>
        <dbReference type="Proteomes" id="UP000036932"/>
    </source>
</evidence>
<dbReference type="SUPFAM" id="SSF54909">
    <property type="entry name" value="Dimeric alpha+beta barrel"/>
    <property type="match status" value="1"/>
</dbReference>
<dbReference type="PANTHER" id="PTHR37828:SF1">
    <property type="entry name" value="YCII-RELATED DOMAIN-CONTAINING PROTEIN"/>
    <property type="match status" value="1"/>
</dbReference>
<dbReference type="Proteomes" id="UP000036932">
    <property type="component" value="Unassembled WGS sequence"/>
</dbReference>
<dbReference type="AlphaFoldDB" id="A0A0M1P711"/>
<evidence type="ECO:0000313" key="3">
    <source>
        <dbReference type="EMBL" id="KOR90266.1"/>
    </source>
</evidence>
<dbReference type="OrthoDB" id="162319at2"/>
<dbReference type="InterPro" id="IPR005545">
    <property type="entry name" value="YCII"/>
</dbReference>
<dbReference type="Gene3D" id="3.30.70.1060">
    <property type="entry name" value="Dimeric alpha+beta barrel"/>
    <property type="match status" value="1"/>
</dbReference>
<dbReference type="EMBL" id="LIUT01000001">
    <property type="protein sequence ID" value="KOR90266.1"/>
    <property type="molecule type" value="Genomic_DNA"/>
</dbReference>
<name>A0A0M1P711_9BACL</name>
<comment type="caution">
    <text evidence="3">The sequence shown here is derived from an EMBL/GenBank/DDBJ whole genome shotgun (WGS) entry which is preliminary data.</text>
</comment>
<gene>
    <name evidence="3" type="ORF">AM231_14755</name>
</gene>
<feature type="domain" description="YCII-related" evidence="2">
    <location>
        <begin position="8"/>
        <end position="78"/>
    </location>
</feature>
<evidence type="ECO:0000256" key="1">
    <source>
        <dbReference type="ARBA" id="ARBA00007689"/>
    </source>
</evidence>
<keyword evidence="4" id="KW-1185">Reference proteome</keyword>
<proteinExistence type="inferred from homology"/>
<dbReference type="PANTHER" id="PTHR37828">
    <property type="entry name" value="GSR2449 PROTEIN"/>
    <property type="match status" value="1"/>
</dbReference>
<comment type="similarity">
    <text evidence="1">Belongs to the YciI family.</text>
</comment>
<evidence type="ECO:0000259" key="2">
    <source>
        <dbReference type="Pfam" id="PF03795"/>
    </source>
</evidence>
<organism evidence="3 4">
    <name type="scientific">Paenibacillus solani</name>
    <dbReference type="NCBI Taxonomy" id="1705565"/>
    <lineage>
        <taxon>Bacteria</taxon>
        <taxon>Bacillati</taxon>
        <taxon>Bacillota</taxon>
        <taxon>Bacilli</taxon>
        <taxon>Bacillales</taxon>
        <taxon>Paenibacillaceae</taxon>
        <taxon>Paenibacillus</taxon>
    </lineage>
</organism>
<dbReference type="InterPro" id="IPR011008">
    <property type="entry name" value="Dimeric_a/b-barrel"/>
</dbReference>
<sequence length="100" mass="11209">MTFVYLMNNQKPLNEEVIMSHVEYLRGLESQGELILSGPFTDYPGGMVIVIAEDLNEATNIANSDPFIASGYKSYEIRTLMLANEENNYLLGELDPRSTS</sequence>